<dbReference type="AlphaFoldDB" id="A0A9W8E6M4"/>
<dbReference type="Gene3D" id="1.25.40.10">
    <property type="entry name" value="Tetratricopeptide repeat domain"/>
    <property type="match status" value="1"/>
</dbReference>
<sequence length="358" mass="40479">MTTYSSALGHAALAASYLHQLQDVRRYAMVRFALQKLYAVQVETDSSESHPPRVVISDRRLPSPVIKANDGVESKCQPLVSMDRYTYALAVTTFAHAGWPLAYPWLQSMVASGFLPDVYLWVSLVTNSSVTSDATSVLYLHTLCSVVYHQLDPNASPEDWWRQMQKGHVSFERIKSRVTQVQEQGEWTSLPLPPLSRVPIALFTALLQAYTRVQCGILAQRLWQDFVQQKGVPNQTLVSVALDMSIGLPDLAHVESVLTYTRRTHPIAWNTNNYTSLIEAYCRLGYYHRALHVLMEEMPSAGVLPDRKLVNNFYFMTQQNVGGDTIMTAEERSDVVQRLMAYVNTHFPNLVVWNTSPL</sequence>
<evidence type="ECO:0008006" key="5">
    <source>
        <dbReference type="Google" id="ProtNLM"/>
    </source>
</evidence>
<organism evidence="3 4">
    <name type="scientific">Dispira parvispora</name>
    <dbReference type="NCBI Taxonomy" id="1520584"/>
    <lineage>
        <taxon>Eukaryota</taxon>
        <taxon>Fungi</taxon>
        <taxon>Fungi incertae sedis</taxon>
        <taxon>Zoopagomycota</taxon>
        <taxon>Kickxellomycotina</taxon>
        <taxon>Dimargaritomycetes</taxon>
        <taxon>Dimargaritales</taxon>
        <taxon>Dimargaritaceae</taxon>
        <taxon>Dispira</taxon>
    </lineage>
</organism>
<name>A0A9W8E6M4_9FUNG</name>
<dbReference type="Pfam" id="PF13812">
    <property type="entry name" value="PPR_3"/>
    <property type="match status" value="1"/>
</dbReference>
<evidence type="ECO:0000313" key="3">
    <source>
        <dbReference type="EMBL" id="KAJ1963047.1"/>
    </source>
</evidence>
<dbReference type="PANTHER" id="PTHR47942:SF63">
    <property type="entry name" value="PENTATRICOPEPTIDE REPEAT-CONTAINING PROTEIN"/>
    <property type="match status" value="1"/>
</dbReference>
<keyword evidence="1" id="KW-0677">Repeat</keyword>
<comment type="caution">
    <text evidence="3">The sequence shown here is derived from an EMBL/GenBank/DDBJ whole genome shotgun (WGS) entry which is preliminary data.</text>
</comment>
<dbReference type="PANTHER" id="PTHR47942">
    <property type="entry name" value="TETRATRICOPEPTIDE REPEAT (TPR)-LIKE SUPERFAMILY PROTEIN-RELATED"/>
    <property type="match status" value="1"/>
</dbReference>
<dbReference type="PROSITE" id="PS51375">
    <property type="entry name" value="PPR"/>
    <property type="match status" value="1"/>
</dbReference>
<dbReference type="OrthoDB" id="185373at2759"/>
<dbReference type="InterPro" id="IPR051222">
    <property type="entry name" value="PPR/CCM1_RNA-binding"/>
</dbReference>
<dbReference type="Proteomes" id="UP001150925">
    <property type="component" value="Unassembled WGS sequence"/>
</dbReference>
<feature type="repeat" description="PPR" evidence="2">
    <location>
        <begin position="270"/>
        <end position="305"/>
    </location>
</feature>
<dbReference type="InterPro" id="IPR011990">
    <property type="entry name" value="TPR-like_helical_dom_sf"/>
</dbReference>
<reference evidence="3" key="1">
    <citation type="submission" date="2022-07" db="EMBL/GenBank/DDBJ databases">
        <title>Phylogenomic reconstructions and comparative analyses of Kickxellomycotina fungi.</title>
        <authorList>
            <person name="Reynolds N.K."/>
            <person name="Stajich J.E."/>
            <person name="Barry K."/>
            <person name="Grigoriev I.V."/>
            <person name="Crous P."/>
            <person name="Smith M.E."/>
        </authorList>
    </citation>
    <scope>NUCLEOTIDE SEQUENCE</scope>
    <source>
        <strain evidence="3">RSA 1196</strain>
    </source>
</reference>
<protein>
    <recommendedName>
        <fullName evidence="5">Pentatricopeptide repeat-containing protein</fullName>
    </recommendedName>
</protein>
<evidence type="ECO:0000313" key="4">
    <source>
        <dbReference type="Proteomes" id="UP001150925"/>
    </source>
</evidence>
<dbReference type="InterPro" id="IPR002885">
    <property type="entry name" value="PPR_rpt"/>
</dbReference>
<dbReference type="NCBIfam" id="TIGR00756">
    <property type="entry name" value="PPR"/>
    <property type="match status" value="1"/>
</dbReference>
<accession>A0A9W8E6M4</accession>
<gene>
    <name evidence="3" type="ORF">IWQ62_003342</name>
</gene>
<evidence type="ECO:0000256" key="2">
    <source>
        <dbReference type="PROSITE-ProRule" id="PRU00708"/>
    </source>
</evidence>
<evidence type="ECO:0000256" key="1">
    <source>
        <dbReference type="ARBA" id="ARBA00022737"/>
    </source>
</evidence>
<keyword evidence="4" id="KW-1185">Reference proteome</keyword>
<proteinExistence type="predicted"/>
<dbReference type="EMBL" id="JANBPY010000879">
    <property type="protein sequence ID" value="KAJ1963047.1"/>
    <property type="molecule type" value="Genomic_DNA"/>
</dbReference>